<dbReference type="VEuPathDB" id="FungiDB:ASPWEDRAFT_70107"/>
<reference evidence="2" key="1">
    <citation type="journal article" date="2017" name="Genome Biol.">
        <title>Comparative genomics reveals high biological diversity and specific adaptations in the industrially and medically important fungal genus Aspergillus.</title>
        <authorList>
            <person name="de Vries R.P."/>
            <person name="Riley R."/>
            <person name="Wiebenga A."/>
            <person name="Aguilar-Osorio G."/>
            <person name="Amillis S."/>
            <person name="Uchima C.A."/>
            <person name="Anderluh G."/>
            <person name="Asadollahi M."/>
            <person name="Askin M."/>
            <person name="Barry K."/>
            <person name="Battaglia E."/>
            <person name="Bayram O."/>
            <person name="Benocci T."/>
            <person name="Braus-Stromeyer S.A."/>
            <person name="Caldana C."/>
            <person name="Canovas D."/>
            <person name="Cerqueira G.C."/>
            <person name="Chen F."/>
            <person name="Chen W."/>
            <person name="Choi C."/>
            <person name="Clum A."/>
            <person name="Dos Santos R.A."/>
            <person name="Damasio A.R."/>
            <person name="Diallinas G."/>
            <person name="Emri T."/>
            <person name="Fekete E."/>
            <person name="Flipphi M."/>
            <person name="Freyberg S."/>
            <person name="Gallo A."/>
            <person name="Gournas C."/>
            <person name="Habgood R."/>
            <person name="Hainaut M."/>
            <person name="Harispe M.L."/>
            <person name="Henrissat B."/>
            <person name="Hilden K.S."/>
            <person name="Hope R."/>
            <person name="Hossain A."/>
            <person name="Karabika E."/>
            <person name="Karaffa L."/>
            <person name="Karanyi Z."/>
            <person name="Krasevec N."/>
            <person name="Kuo A."/>
            <person name="Kusch H."/>
            <person name="LaButti K."/>
            <person name="Lagendijk E.L."/>
            <person name="Lapidus A."/>
            <person name="Levasseur A."/>
            <person name="Lindquist E."/>
            <person name="Lipzen A."/>
            <person name="Logrieco A.F."/>
            <person name="MacCabe A."/>
            <person name="Maekelae M.R."/>
            <person name="Malavazi I."/>
            <person name="Melin P."/>
            <person name="Meyer V."/>
            <person name="Mielnichuk N."/>
            <person name="Miskei M."/>
            <person name="Molnar A.P."/>
            <person name="Mule G."/>
            <person name="Ngan C.Y."/>
            <person name="Orejas M."/>
            <person name="Orosz E."/>
            <person name="Ouedraogo J.P."/>
            <person name="Overkamp K.M."/>
            <person name="Park H.-S."/>
            <person name="Perrone G."/>
            <person name="Piumi F."/>
            <person name="Punt P.J."/>
            <person name="Ram A.F."/>
            <person name="Ramon A."/>
            <person name="Rauscher S."/>
            <person name="Record E."/>
            <person name="Riano-Pachon D.M."/>
            <person name="Robert V."/>
            <person name="Roehrig J."/>
            <person name="Ruller R."/>
            <person name="Salamov A."/>
            <person name="Salih N.S."/>
            <person name="Samson R.A."/>
            <person name="Sandor E."/>
            <person name="Sanguinetti M."/>
            <person name="Schuetze T."/>
            <person name="Sepcic K."/>
            <person name="Shelest E."/>
            <person name="Sherlock G."/>
            <person name="Sophianopoulou V."/>
            <person name="Squina F.M."/>
            <person name="Sun H."/>
            <person name="Susca A."/>
            <person name="Todd R.B."/>
            <person name="Tsang A."/>
            <person name="Unkles S.E."/>
            <person name="van de Wiele N."/>
            <person name="van Rossen-Uffink D."/>
            <person name="Oliveira J.V."/>
            <person name="Vesth T.C."/>
            <person name="Visser J."/>
            <person name="Yu J.-H."/>
            <person name="Zhou M."/>
            <person name="Andersen M.R."/>
            <person name="Archer D.B."/>
            <person name="Baker S.E."/>
            <person name="Benoit I."/>
            <person name="Brakhage A.A."/>
            <person name="Braus G.H."/>
            <person name="Fischer R."/>
            <person name="Frisvad J.C."/>
            <person name="Goldman G.H."/>
            <person name="Houbraken J."/>
            <person name="Oakley B."/>
            <person name="Pocsi I."/>
            <person name="Scazzocchio C."/>
            <person name="Seiboth B."/>
            <person name="vanKuyk P.A."/>
            <person name="Wortman J."/>
            <person name="Dyer P.S."/>
            <person name="Grigoriev I.V."/>
        </authorList>
    </citation>
    <scope>NUCLEOTIDE SEQUENCE [LARGE SCALE GENOMIC DNA]</scope>
    <source>
        <strain evidence="2">DTO 134E9</strain>
    </source>
</reference>
<evidence type="ECO:0000313" key="1">
    <source>
        <dbReference type="EMBL" id="OJJ34404.1"/>
    </source>
</evidence>
<protein>
    <submittedName>
        <fullName evidence="1">Uncharacterized protein</fullName>
    </submittedName>
</protein>
<keyword evidence="2" id="KW-1185">Reference proteome</keyword>
<dbReference type="Proteomes" id="UP000184383">
    <property type="component" value="Unassembled WGS sequence"/>
</dbReference>
<accession>A0A1L9RHM3</accession>
<evidence type="ECO:0000313" key="2">
    <source>
        <dbReference type="Proteomes" id="UP000184383"/>
    </source>
</evidence>
<proteinExistence type="predicted"/>
<organism evidence="1 2">
    <name type="scientific">Aspergillus wentii DTO 134E9</name>
    <dbReference type="NCBI Taxonomy" id="1073089"/>
    <lineage>
        <taxon>Eukaryota</taxon>
        <taxon>Fungi</taxon>
        <taxon>Dikarya</taxon>
        <taxon>Ascomycota</taxon>
        <taxon>Pezizomycotina</taxon>
        <taxon>Eurotiomycetes</taxon>
        <taxon>Eurotiomycetidae</taxon>
        <taxon>Eurotiales</taxon>
        <taxon>Aspergillaceae</taxon>
        <taxon>Aspergillus</taxon>
        <taxon>Aspergillus subgen. Cremei</taxon>
    </lineage>
</organism>
<sequence length="319" mass="36889">METAPILRQFCKIISIDVKPSKESIAADYMPLDQFLVDLNNLRSLWIYLDIGNPLGALAIFKAIQKETLIEINLCATPHTWSSVPNIISFDQSSPILGEILKWFTGLEKFEFNGLEEEIDYFPEWNYKIFEHTLEPHKDTLTSITITSISDYSDEFLDLTKFTSLIHVRLPVRYLVFQCPKKAVEALLAPKIQTITIDFDSDWAVGSGLETDPEADWIVKKEDIDWIFVFGLSVFDVKDCDLQEIYIFFHPLLGEGTLDEAEWSSWDWEYPWDLMQETSEALATLGIALTYDEHTLSREEFEEWKADRTSFHLYPDTVS</sequence>
<name>A0A1L9RHM3_ASPWE</name>
<dbReference type="EMBL" id="KV878213">
    <property type="protein sequence ID" value="OJJ34404.1"/>
    <property type="molecule type" value="Genomic_DNA"/>
</dbReference>
<dbReference type="GeneID" id="63754944"/>
<gene>
    <name evidence="1" type="ORF">ASPWEDRAFT_70107</name>
</gene>
<dbReference type="RefSeq" id="XP_040688080.1">
    <property type="nucleotide sequence ID" value="XM_040839096.1"/>
</dbReference>
<dbReference type="AlphaFoldDB" id="A0A1L9RHM3"/>